<evidence type="ECO:0000313" key="2">
    <source>
        <dbReference type="Proteomes" id="UP000712600"/>
    </source>
</evidence>
<sequence>MESRRFADRRMSVPKNRKFLAVGNQAQSRFQGDEDIEMVYLKCDEATRPSLTCDGVVCIPEPSWVSVLNPSTGEFNRFCSGPFHYENDMSTEVWWSEFNINSAMGFGKDEVTGKYKVVSMLFDHNHYQILDVDIGQWRKLVPPPYKVDTRKEVGVCERIHLLVCIG</sequence>
<proteinExistence type="predicted"/>
<protein>
    <recommendedName>
        <fullName evidence="3">F-box associated domain-containing protein</fullName>
    </recommendedName>
</protein>
<accession>A0A8S9MLH2</accession>
<dbReference type="EMBL" id="QGKX02002183">
    <property type="protein sequence ID" value="KAF3484695.1"/>
    <property type="molecule type" value="Genomic_DNA"/>
</dbReference>
<evidence type="ECO:0008006" key="3">
    <source>
        <dbReference type="Google" id="ProtNLM"/>
    </source>
</evidence>
<gene>
    <name evidence="1" type="ORF">F2Q69_00054253</name>
</gene>
<dbReference type="AlphaFoldDB" id="A0A8S9MLH2"/>
<name>A0A8S9MLH2_BRACR</name>
<organism evidence="1 2">
    <name type="scientific">Brassica cretica</name>
    <name type="common">Mustard</name>
    <dbReference type="NCBI Taxonomy" id="69181"/>
    <lineage>
        <taxon>Eukaryota</taxon>
        <taxon>Viridiplantae</taxon>
        <taxon>Streptophyta</taxon>
        <taxon>Embryophyta</taxon>
        <taxon>Tracheophyta</taxon>
        <taxon>Spermatophyta</taxon>
        <taxon>Magnoliopsida</taxon>
        <taxon>eudicotyledons</taxon>
        <taxon>Gunneridae</taxon>
        <taxon>Pentapetalae</taxon>
        <taxon>rosids</taxon>
        <taxon>malvids</taxon>
        <taxon>Brassicales</taxon>
        <taxon>Brassicaceae</taxon>
        <taxon>Brassiceae</taxon>
        <taxon>Brassica</taxon>
    </lineage>
</organism>
<dbReference type="Proteomes" id="UP000712600">
    <property type="component" value="Unassembled WGS sequence"/>
</dbReference>
<evidence type="ECO:0000313" key="1">
    <source>
        <dbReference type="EMBL" id="KAF3484695.1"/>
    </source>
</evidence>
<reference evidence="1" key="1">
    <citation type="submission" date="2019-12" db="EMBL/GenBank/DDBJ databases">
        <title>Genome sequencing and annotation of Brassica cretica.</title>
        <authorList>
            <person name="Studholme D.J."/>
            <person name="Sarris P."/>
        </authorList>
    </citation>
    <scope>NUCLEOTIDE SEQUENCE</scope>
    <source>
        <strain evidence="1">PFS-109/04</strain>
        <tissue evidence="1">Leaf</tissue>
    </source>
</reference>
<comment type="caution">
    <text evidence="1">The sequence shown here is derived from an EMBL/GenBank/DDBJ whole genome shotgun (WGS) entry which is preliminary data.</text>
</comment>